<dbReference type="Pfam" id="PF04199">
    <property type="entry name" value="Cyclase"/>
    <property type="match status" value="1"/>
</dbReference>
<proteinExistence type="predicted"/>
<keyword evidence="2" id="KW-1185">Reference proteome</keyword>
<reference evidence="2" key="1">
    <citation type="journal article" date="2019" name="Int. J. Syst. Evol. Microbiol.">
        <title>The Global Catalogue of Microorganisms (GCM) 10K type strain sequencing project: providing services to taxonomists for standard genome sequencing and annotation.</title>
        <authorList>
            <consortium name="The Broad Institute Genomics Platform"/>
            <consortium name="The Broad Institute Genome Sequencing Center for Infectious Disease"/>
            <person name="Wu L."/>
            <person name="Ma J."/>
        </authorList>
    </citation>
    <scope>NUCLEOTIDE SEQUENCE [LARGE SCALE GENOMIC DNA]</scope>
    <source>
        <strain evidence="2">CGMCC 1.19029</strain>
    </source>
</reference>
<accession>A0ABV8RV02</accession>
<dbReference type="Proteomes" id="UP001595756">
    <property type="component" value="Unassembled WGS sequence"/>
</dbReference>
<evidence type="ECO:0000313" key="1">
    <source>
        <dbReference type="EMBL" id="MFC4297129.1"/>
    </source>
</evidence>
<gene>
    <name evidence="1" type="ORF">ACFO0J_03625</name>
</gene>
<dbReference type="EC" id="3.5.-.-" evidence="1"/>
<name>A0ABV8RV02_9BURK</name>
<dbReference type="InterPro" id="IPR007325">
    <property type="entry name" value="KFase/CYL"/>
</dbReference>
<dbReference type="InterPro" id="IPR037175">
    <property type="entry name" value="KFase_sf"/>
</dbReference>
<organism evidence="1 2">
    <name type="scientific">Castellaniella hirudinis</name>
    <dbReference type="NCBI Taxonomy" id="1144617"/>
    <lineage>
        <taxon>Bacteria</taxon>
        <taxon>Pseudomonadati</taxon>
        <taxon>Pseudomonadota</taxon>
        <taxon>Betaproteobacteria</taxon>
        <taxon>Burkholderiales</taxon>
        <taxon>Alcaligenaceae</taxon>
        <taxon>Castellaniella</taxon>
    </lineage>
</organism>
<dbReference type="SUPFAM" id="SSF102198">
    <property type="entry name" value="Putative cyclase"/>
    <property type="match status" value="1"/>
</dbReference>
<protein>
    <submittedName>
        <fullName evidence="1">Cyclase family protein</fullName>
        <ecNumber evidence="1">3.5.-.-</ecNumber>
    </submittedName>
</protein>
<keyword evidence="1" id="KW-0378">Hydrolase</keyword>
<dbReference type="Gene3D" id="3.50.30.50">
    <property type="entry name" value="Putative cyclase"/>
    <property type="match status" value="1"/>
</dbReference>
<dbReference type="GO" id="GO:0016787">
    <property type="term" value="F:hydrolase activity"/>
    <property type="evidence" value="ECO:0007669"/>
    <property type="project" value="UniProtKB-KW"/>
</dbReference>
<dbReference type="PANTHER" id="PTHR31118">
    <property type="entry name" value="CYCLASE-LIKE PROTEIN 2"/>
    <property type="match status" value="1"/>
</dbReference>
<sequence length="275" mass="30110">MSNHEHETGKTGALTGAQALMGLAQALAGGGIQVIDLTQTLTPEFPQIALPPEMGQCWPFRIEEVSKYDERGPGWYWNNFSCGEHTGTHFDAPIHWISGRDLPNNSVDTIPVQHFVAPACVIDCSPQVKDDPDYLLTIEDIQDWEAAYGRIPAGSWVLMRTDWSKRQDPEAYQNFDETGQHTPGPSAEAVRFLIEQRDVLGFGSEAIGTDAGQGYHLRPPYPCHYFMHGAGRYGLQCLCNLDRLPASGAVLICPPLKIEKGSGSPLRVLALVPGA</sequence>
<dbReference type="PANTHER" id="PTHR31118:SF12">
    <property type="entry name" value="CYCLASE-LIKE PROTEIN 2"/>
    <property type="match status" value="1"/>
</dbReference>
<evidence type="ECO:0000313" key="2">
    <source>
        <dbReference type="Proteomes" id="UP001595756"/>
    </source>
</evidence>
<dbReference type="RefSeq" id="WP_376811689.1">
    <property type="nucleotide sequence ID" value="NZ_JBHSDY010000002.1"/>
</dbReference>
<dbReference type="EMBL" id="JBHSDY010000002">
    <property type="protein sequence ID" value="MFC4297129.1"/>
    <property type="molecule type" value="Genomic_DNA"/>
</dbReference>
<comment type="caution">
    <text evidence="1">The sequence shown here is derived from an EMBL/GenBank/DDBJ whole genome shotgun (WGS) entry which is preliminary data.</text>
</comment>